<dbReference type="Pfam" id="PF07681">
    <property type="entry name" value="DoxX"/>
    <property type="match status" value="1"/>
</dbReference>
<evidence type="ECO:0000256" key="1">
    <source>
        <dbReference type="ARBA" id="ARBA00004141"/>
    </source>
</evidence>
<comment type="subcellular location">
    <subcellularLocation>
        <location evidence="1">Membrane</location>
        <topology evidence="1">Multi-pass membrane protein</topology>
    </subcellularLocation>
</comment>
<feature type="transmembrane region" description="Helical" evidence="5">
    <location>
        <begin position="54"/>
        <end position="72"/>
    </location>
</feature>
<feature type="transmembrane region" description="Helical" evidence="5">
    <location>
        <begin position="79"/>
        <end position="101"/>
    </location>
</feature>
<evidence type="ECO:0000313" key="6">
    <source>
        <dbReference type="EMBL" id="MBB3018801.1"/>
    </source>
</evidence>
<accession>A0A7W4YWC4</accession>
<keyword evidence="2 5" id="KW-0812">Transmembrane</keyword>
<sequence length="154" mass="16629">MTPRWINAILSSSITEFAARVLLTFPFWGSGLAKLLDFTGGMAEMRQFGLEPAWFFNALTVFVQLTGSALIITKRWTWLGAGALGVFTALTIPIVHAFWRLEGERAITAFHTAGEHVGMIGALILVSILALRPSSIRLAEGQGLSAPSAGMLHC</sequence>
<gene>
    <name evidence="6" type="ORF">FHR70_001855</name>
</gene>
<dbReference type="Proteomes" id="UP000532010">
    <property type="component" value="Unassembled WGS sequence"/>
</dbReference>
<organism evidence="6 7">
    <name type="scientific">Microvirga lupini</name>
    <dbReference type="NCBI Taxonomy" id="420324"/>
    <lineage>
        <taxon>Bacteria</taxon>
        <taxon>Pseudomonadati</taxon>
        <taxon>Pseudomonadota</taxon>
        <taxon>Alphaproteobacteria</taxon>
        <taxon>Hyphomicrobiales</taxon>
        <taxon>Methylobacteriaceae</taxon>
        <taxon>Microvirga</taxon>
    </lineage>
</organism>
<dbReference type="EMBL" id="JACHWB010000002">
    <property type="protein sequence ID" value="MBB3018801.1"/>
    <property type="molecule type" value="Genomic_DNA"/>
</dbReference>
<evidence type="ECO:0000313" key="7">
    <source>
        <dbReference type="Proteomes" id="UP000532010"/>
    </source>
</evidence>
<evidence type="ECO:0000256" key="5">
    <source>
        <dbReference type="SAM" id="Phobius"/>
    </source>
</evidence>
<keyword evidence="7" id="KW-1185">Reference proteome</keyword>
<keyword evidence="4 5" id="KW-0472">Membrane</keyword>
<dbReference type="InterPro" id="IPR032808">
    <property type="entry name" value="DoxX"/>
</dbReference>
<evidence type="ECO:0000256" key="3">
    <source>
        <dbReference type="ARBA" id="ARBA00022989"/>
    </source>
</evidence>
<evidence type="ECO:0000256" key="4">
    <source>
        <dbReference type="ARBA" id="ARBA00023136"/>
    </source>
</evidence>
<evidence type="ECO:0000256" key="2">
    <source>
        <dbReference type="ARBA" id="ARBA00022692"/>
    </source>
</evidence>
<comment type="caution">
    <text evidence="6">The sequence shown here is derived from an EMBL/GenBank/DDBJ whole genome shotgun (WGS) entry which is preliminary data.</text>
</comment>
<dbReference type="RefSeq" id="WP_183449345.1">
    <property type="nucleotide sequence ID" value="NZ_JACHWB010000002.1"/>
</dbReference>
<protein>
    <submittedName>
        <fullName evidence="6">Transmembrane protein</fullName>
    </submittedName>
</protein>
<dbReference type="GO" id="GO:0016020">
    <property type="term" value="C:membrane"/>
    <property type="evidence" value="ECO:0007669"/>
    <property type="project" value="UniProtKB-SubCell"/>
</dbReference>
<dbReference type="AlphaFoldDB" id="A0A7W4YWC4"/>
<feature type="transmembrane region" description="Helical" evidence="5">
    <location>
        <begin position="113"/>
        <end position="131"/>
    </location>
</feature>
<reference evidence="6 7" key="1">
    <citation type="submission" date="2020-08" db="EMBL/GenBank/DDBJ databases">
        <title>The Agave Microbiome: Exploring the role of microbial communities in plant adaptations to desert environments.</title>
        <authorList>
            <person name="Partida-Martinez L.P."/>
        </authorList>
    </citation>
    <scope>NUCLEOTIDE SEQUENCE [LARGE SCALE GENOMIC DNA]</scope>
    <source>
        <strain evidence="6 7">AT3.9</strain>
    </source>
</reference>
<keyword evidence="3 5" id="KW-1133">Transmembrane helix</keyword>
<proteinExistence type="predicted"/>
<name>A0A7W4YWC4_9HYPH</name>